<dbReference type="EMBL" id="CAAALY010016595">
    <property type="protein sequence ID" value="VEL13035.1"/>
    <property type="molecule type" value="Genomic_DNA"/>
</dbReference>
<gene>
    <name evidence="1" type="ORF">PXEA_LOCUS6475</name>
</gene>
<comment type="caution">
    <text evidence="1">The sequence shown here is derived from an EMBL/GenBank/DDBJ whole genome shotgun (WGS) entry which is preliminary data.</text>
</comment>
<keyword evidence="2" id="KW-1185">Reference proteome</keyword>
<dbReference type="GO" id="GO:0071561">
    <property type="term" value="C:nucleus-vacuole junction"/>
    <property type="evidence" value="ECO:0007669"/>
    <property type="project" value="TreeGrafter"/>
</dbReference>
<dbReference type="OrthoDB" id="242910at2759"/>
<reference evidence="1" key="1">
    <citation type="submission" date="2018-11" db="EMBL/GenBank/DDBJ databases">
        <authorList>
            <consortium name="Pathogen Informatics"/>
        </authorList>
    </citation>
    <scope>NUCLEOTIDE SEQUENCE</scope>
</reference>
<accession>A0A448WJ67</accession>
<dbReference type="GO" id="GO:0034271">
    <property type="term" value="C:phosphatidylinositol 3-kinase complex, class III, type I"/>
    <property type="evidence" value="ECO:0007669"/>
    <property type="project" value="TreeGrafter"/>
</dbReference>
<dbReference type="GO" id="GO:0016236">
    <property type="term" value="P:macroautophagy"/>
    <property type="evidence" value="ECO:0007669"/>
    <property type="project" value="InterPro"/>
</dbReference>
<evidence type="ECO:0000313" key="2">
    <source>
        <dbReference type="Proteomes" id="UP000784294"/>
    </source>
</evidence>
<dbReference type="PANTHER" id="PTHR17583">
    <property type="entry name" value="PHOSPHOINOSITIDE 3-KINASE REGULATORY SUBUNIT 4"/>
    <property type="match status" value="1"/>
</dbReference>
<dbReference type="GO" id="GO:0045324">
    <property type="term" value="P:late endosome to vacuole transport"/>
    <property type="evidence" value="ECO:0007669"/>
    <property type="project" value="InterPro"/>
</dbReference>
<sequence>MKPFFDISFIGTFLNIQGVNRTAHCIEKYPTDHQAPTNYSVDEAECTKVSTRPKHNLIQQEKLDIGQPESDLLSAGVGQLEISEPLSEDQLHHSLEPTFTKITTVPPAFQRLEQQQTSIPSIVGRLYSGPLRPSMDLFSAGCVLLELFTDGTTAFSLSDLLAFRRNDNTRIQKLLDQVPDDHMKVGNADEL</sequence>
<dbReference type="GO" id="GO:0006623">
    <property type="term" value="P:protein targeting to vacuole"/>
    <property type="evidence" value="ECO:0007669"/>
    <property type="project" value="TreeGrafter"/>
</dbReference>
<name>A0A448WJ67_9PLAT</name>
<dbReference type="Proteomes" id="UP000784294">
    <property type="component" value="Unassembled WGS sequence"/>
</dbReference>
<dbReference type="AlphaFoldDB" id="A0A448WJ67"/>
<organism evidence="1 2">
    <name type="scientific">Protopolystoma xenopodis</name>
    <dbReference type="NCBI Taxonomy" id="117903"/>
    <lineage>
        <taxon>Eukaryota</taxon>
        <taxon>Metazoa</taxon>
        <taxon>Spiralia</taxon>
        <taxon>Lophotrochozoa</taxon>
        <taxon>Platyhelminthes</taxon>
        <taxon>Monogenea</taxon>
        <taxon>Polyopisthocotylea</taxon>
        <taxon>Polystomatidea</taxon>
        <taxon>Polystomatidae</taxon>
        <taxon>Protopolystoma</taxon>
    </lineage>
</organism>
<protein>
    <recommendedName>
        <fullName evidence="3">Protein kinase domain-containing protein</fullName>
    </recommendedName>
</protein>
<dbReference type="GO" id="GO:0004674">
    <property type="term" value="F:protein serine/threonine kinase activity"/>
    <property type="evidence" value="ECO:0007669"/>
    <property type="project" value="InterPro"/>
</dbReference>
<dbReference type="GO" id="GO:0034272">
    <property type="term" value="C:phosphatidylinositol 3-kinase complex, class III, type II"/>
    <property type="evidence" value="ECO:0007669"/>
    <property type="project" value="TreeGrafter"/>
</dbReference>
<proteinExistence type="predicted"/>
<evidence type="ECO:0008006" key="3">
    <source>
        <dbReference type="Google" id="ProtNLM"/>
    </source>
</evidence>
<dbReference type="GO" id="GO:0005770">
    <property type="term" value="C:late endosome"/>
    <property type="evidence" value="ECO:0007669"/>
    <property type="project" value="TreeGrafter"/>
</dbReference>
<dbReference type="PANTHER" id="PTHR17583:SF0">
    <property type="entry name" value="PHOSPHOINOSITIDE 3-KINASE REGULATORY SUBUNIT 4"/>
    <property type="match status" value="1"/>
</dbReference>
<dbReference type="InterPro" id="IPR045162">
    <property type="entry name" value="Vps15-like"/>
</dbReference>
<evidence type="ECO:0000313" key="1">
    <source>
        <dbReference type="EMBL" id="VEL13035.1"/>
    </source>
</evidence>